<dbReference type="EMBL" id="CCRK01000003">
    <property type="protein sequence ID" value="CDZ46970.1"/>
    <property type="molecule type" value="Genomic_DNA"/>
</dbReference>
<organism evidence="1 2">
    <name type="scientific">Neorhizobium galegae bv. officinalis</name>
    <dbReference type="NCBI Taxonomy" id="323656"/>
    <lineage>
        <taxon>Bacteria</taxon>
        <taxon>Pseudomonadati</taxon>
        <taxon>Pseudomonadota</taxon>
        <taxon>Alphaproteobacteria</taxon>
        <taxon>Hyphomicrobiales</taxon>
        <taxon>Rhizobiaceae</taxon>
        <taxon>Rhizobium/Agrobacterium group</taxon>
        <taxon>Neorhizobium</taxon>
    </lineage>
</organism>
<dbReference type="AlphaFoldDB" id="A0A0T7GI90"/>
<dbReference type="RefSeq" id="WP_080955046.1">
    <property type="nucleotide sequence ID" value="NZ_CCRK01000003.1"/>
</dbReference>
<gene>
    <name evidence="1" type="ORF">NGAL_HAMBI1189_16770</name>
</gene>
<evidence type="ECO:0000313" key="1">
    <source>
        <dbReference type="EMBL" id="CDZ46970.1"/>
    </source>
</evidence>
<accession>A0A0T7GI90</accession>
<dbReference type="Proteomes" id="UP000039660">
    <property type="component" value="Unassembled WGS sequence"/>
</dbReference>
<name>A0A0T7GI90_NEOGA</name>
<dbReference type="InterPro" id="IPR011681">
    <property type="entry name" value="GcrA"/>
</dbReference>
<reference evidence="1 2" key="1">
    <citation type="submission" date="2014-08" db="EMBL/GenBank/DDBJ databases">
        <authorList>
            <person name="Chen Y.-H."/>
        </authorList>
    </citation>
    <scope>NUCLEOTIDE SEQUENCE [LARGE SCALE GENOMIC DNA]</scope>
</reference>
<dbReference type="Pfam" id="PF07750">
    <property type="entry name" value="GcrA"/>
    <property type="match status" value="1"/>
</dbReference>
<protein>
    <submittedName>
        <fullName evidence="1">Uncharacterized protein</fullName>
    </submittedName>
</protein>
<proteinExistence type="predicted"/>
<dbReference type="Gene3D" id="1.10.10.60">
    <property type="entry name" value="Homeodomain-like"/>
    <property type="match status" value="1"/>
</dbReference>
<evidence type="ECO:0000313" key="2">
    <source>
        <dbReference type="Proteomes" id="UP000039660"/>
    </source>
</evidence>
<sequence length="227" mass="25724">MKVFDPNSSDKNQTADFYVVGVIPINFDTPSFCTPIFRRDDGARYYLQSLVRKTVIKDFIYVGDQFSSESYSEIRGNRAIRKSDAVLVGFRYLDGSTIVDTKKIVLERLLDDAERFLNFPFLYLSLARQQNSLAMIKRALSHPEIQNAISKKWISIPKHFRGQNPNSWSKEDADLLVHLWKKGNSIASIAREIGKSRNSVAGKAKRLGLPTRLEDILGPPLKSRSVG</sequence>